<evidence type="ECO:0000313" key="3">
    <source>
        <dbReference type="EMBL" id="SFK62733.1"/>
    </source>
</evidence>
<dbReference type="RefSeq" id="WP_093520392.1">
    <property type="nucleotide sequence ID" value="NZ_FOSK01000007.1"/>
</dbReference>
<organism evidence="3 4">
    <name type="scientific">Pseudovibrio ascidiaceicola</name>
    <dbReference type="NCBI Taxonomy" id="285279"/>
    <lineage>
        <taxon>Bacteria</taxon>
        <taxon>Pseudomonadati</taxon>
        <taxon>Pseudomonadota</taxon>
        <taxon>Alphaproteobacteria</taxon>
        <taxon>Hyphomicrobiales</taxon>
        <taxon>Stappiaceae</taxon>
        <taxon>Pseudovibrio</taxon>
    </lineage>
</organism>
<dbReference type="CDD" id="cd07186">
    <property type="entry name" value="CofD_like"/>
    <property type="match status" value="1"/>
</dbReference>
<dbReference type="Gene3D" id="1.10.8.240">
    <property type="entry name" value="CofD-like domain"/>
    <property type="match status" value="1"/>
</dbReference>
<evidence type="ECO:0000313" key="4">
    <source>
        <dbReference type="Proteomes" id="UP000199598"/>
    </source>
</evidence>
<dbReference type="PANTHER" id="PTHR43007">
    <property type="entry name" value="2-PHOSPHO-L-LACTATE TRANSFERASE"/>
    <property type="match status" value="1"/>
</dbReference>
<comment type="caution">
    <text evidence="3">The sequence shown here is derived from an EMBL/GenBank/DDBJ whole genome shotgun (WGS) entry which is preliminary data.</text>
</comment>
<name>A0A1I4B2G3_9HYPH</name>
<dbReference type="Pfam" id="PF01933">
    <property type="entry name" value="CofD"/>
    <property type="match status" value="1"/>
</dbReference>
<accession>A0A1I4B2G3</accession>
<keyword evidence="1 3" id="KW-0808">Transferase</keyword>
<dbReference type="Gene3D" id="3.40.50.10680">
    <property type="entry name" value="CofD-like domains"/>
    <property type="match status" value="1"/>
</dbReference>
<keyword evidence="4" id="KW-1185">Reference proteome</keyword>
<dbReference type="InterPro" id="IPR010115">
    <property type="entry name" value="FbiA/CofD"/>
</dbReference>
<dbReference type="SUPFAM" id="SSF142338">
    <property type="entry name" value="CofD-like"/>
    <property type="match status" value="1"/>
</dbReference>
<dbReference type="GO" id="GO:0016740">
    <property type="term" value="F:transferase activity"/>
    <property type="evidence" value="ECO:0007669"/>
    <property type="project" value="UniProtKB-KW"/>
</dbReference>
<gene>
    <name evidence="3" type="ORF">SAMN04488518_10777</name>
</gene>
<dbReference type="HAMAP" id="MF_01257">
    <property type="entry name" value="CofD"/>
    <property type="match status" value="1"/>
</dbReference>
<dbReference type="EMBL" id="FOSK01000007">
    <property type="protein sequence ID" value="SFK62733.1"/>
    <property type="molecule type" value="Genomic_DNA"/>
</dbReference>
<evidence type="ECO:0000256" key="2">
    <source>
        <dbReference type="ARBA" id="ARBA00022842"/>
    </source>
</evidence>
<protein>
    <submittedName>
        <fullName evidence="3">LPPG:FO 2-phospho-L-lactate transferase</fullName>
    </submittedName>
</protein>
<dbReference type="InterPro" id="IPR038136">
    <property type="entry name" value="CofD-like_dom_sf"/>
</dbReference>
<keyword evidence="2" id="KW-0460">Magnesium</keyword>
<dbReference type="InterPro" id="IPR002882">
    <property type="entry name" value="CofD"/>
</dbReference>
<evidence type="ECO:0000256" key="1">
    <source>
        <dbReference type="ARBA" id="ARBA00022679"/>
    </source>
</evidence>
<sequence>MTQSAPIKVTLIAGGVGGAKMAEGLYHLENVELSIIGNIADDEAFHGLWVSPDIDTLTYTLADVIDRQQGWGVANEGHRALDTLSKLGDDTWMSLGDRDFGLHIYRTHRRRQGDRPTHIARDIAKSFGLECEMILPTDDTVQTRVRTEAGWLSFQEYFVKERCAPEVRELHYDHIEDAHTTEEALNALAEADLIVVAPSNPLVSILPILKVPGILEAVKASKAPKIGVSPIINGGVVKGPADRMLSSLGYEASAFGVAQIYADFLDFFVIDHADEQHVTAINGLGLRTSLDTILMKTRDDKVRLAAALLAVSRVGSKKASEAQELSA</sequence>
<dbReference type="Proteomes" id="UP000199598">
    <property type="component" value="Unassembled WGS sequence"/>
</dbReference>
<proteinExistence type="inferred from homology"/>
<dbReference type="PANTHER" id="PTHR43007:SF1">
    <property type="entry name" value="2-PHOSPHO-L-LACTATE TRANSFERASE"/>
    <property type="match status" value="1"/>
</dbReference>
<dbReference type="NCBIfam" id="TIGR01819">
    <property type="entry name" value="F420_cofD"/>
    <property type="match status" value="1"/>
</dbReference>
<reference evidence="3 4" key="1">
    <citation type="submission" date="2016-10" db="EMBL/GenBank/DDBJ databases">
        <authorList>
            <person name="Varghese N."/>
            <person name="Submissions S."/>
        </authorList>
    </citation>
    <scope>NUCLEOTIDE SEQUENCE [LARGE SCALE GENOMIC DNA]</scope>
    <source>
        <strain evidence="3 4">DSM 16392</strain>
    </source>
</reference>